<proteinExistence type="inferred from homology"/>
<dbReference type="AlphaFoldDB" id="A0A066VPQ0"/>
<dbReference type="GeneID" id="25266588"/>
<dbReference type="InterPro" id="IPR048364">
    <property type="entry name" value="Hikeshi-like_C"/>
</dbReference>
<name>A0A066VPQ0_TILAU</name>
<dbReference type="OrthoDB" id="10248398at2759"/>
<dbReference type="PANTHER" id="PTHR12925">
    <property type="entry name" value="HIKESHI FAMILY MEMBER"/>
    <property type="match status" value="1"/>
</dbReference>
<evidence type="ECO:0000259" key="2">
    <source>
        <dbReference type="Pfam" id="PF05603"/>
    </source>
</evidence>
<dbReference type="FunCoup" id="A0A066VPQ0">
    <property type="interactions" value="305"/>
</dbReference>
<dbReference type="OMA" id="QVDETHC"/>
<comment type="similarity">
    <text evidence="1">Belongs to the OPI10 family.</text>
</comment>
<dbReference type="InParanoid" id="A0A066VPQ0"/>
<dbReference type="GO" id="GO:0005634">
    <property type="term" value="C:nucleus"/>
    <property type="evidence" value="ECO:0007669"/>
    <property type="project" value="TreeGrafter"/>
</dbReference>
<feature type="domain" description="Hikeshi-like C-terminal" evidence="3">
    <location>
        <begin position="183"/>
        <end position="233"/>
    </location>
</feature>
<dbReference type="Pfam" id="PF05603">
    <property type="entry name" value="Hikeshi-like_N"/>
    <property type="match status" value="1"/>
</dbReference>
<dbReference type="EMBL" id="JMSN01000061">
    <property type="protein sequence ID" value="KDN43431.1"/>
    <property type="molecule type" value="Genomic_DNA"/>
</dbReference>
<dbReference type="InterPro" id="IPR008493">
    <property type="entry name" value="Hikeshi-like_N"/>
</dbReference>
<evidence type="ECO:0000259" key="3">
    <source>
        <dbReference type="Pfam" id="PF21057"/>
    </source>
</evidence>
<reference evidence="4 5" key="1">
    <citation type="submission" date="2014-05" db="EMBL/GenBank/DDBJ databases">
        <title>Draft genome sequence of a rare smut relative, Tilletiaria anomala UBC 951.</title>
        <authorList>
            <consortium name="DOE Joint Genome Institute"/>
            <person name="Toome M."/>
            <person name="Kuo A."/>
            <person name="Henrissat B."/>
            <person name="Lipzen A."/>
            <person name="Tritt A."/>
            <person name="Yoshinaga Y."/>
            <person name="Zane M."/>
            <person name="Barry K."/>
            <person name="Grigoriev I.V."/>
            <person name="Spatafora J.W."/>
            <person name="Aimea M.C."/>
        </authorList>
    </citation>
    <scope>NUCLEOTIDE SEQUENCE [LARGE SCALE GENOMIC DNA]</scope>
    <source>
        <strain evidence="4 5">UBC 951</strain>
    </source>
</reference>
<accession>A0A066VPQ0</accession>
<dbReference type="GO" id="GO:0006606">
    <property type="term" value="P:protein import into nucleus"/>
    <property type="evidence" value="ECO:0007669"/>
    <property type="project" value="TreeGrafter"/>
</dbReference>
<dbReference type="InterPro" id="IPR031318">
    <property type="entry name" value="OPI10"/>
</dbReference>
<evidence type="ECO:0000313" key="5">
    <source>
        <dbReference type="Proteomes" id="UP000027361"/>
    </source>
</evidence>
<dbReference type="Proteomes" id="UP000027361">
    <property type="component" value="Unassembled WGS sequence"/>
</dbReference>
<organism evidence="4 5">
    <name type="scientific">Tilletiaria anomala (strain ATCC 24038 / CBS 436.72 / UBC 951)</name>
    <dbReference type="NCBI Taxonomy" id="1037660"/>
    <lineage>
        <taxon>Eukaryota</taxon>
        <taxon>Fungi</taxon>
        <taxon>Dikarya</taxon>
        <taxon>Basidiomycota</taxon>
        <taxon>Ustilaginomycotina</taxon>
        <taxon>Exobasidiomycetes</taxon>
        <taxon>Georgefischeriales</taxon>
        <taxon>Tilletiariaceae</taxon>
        <taxon>Tilletiaria</taxon>
    </lineage>
</organism>
<comment type="caution">
    <text evidence="4">The sequence shown here is derived from an EMBL/GenBank/DDBJ whole genome shotgun (WGS) entry which is preliminary data.</text>
</comment>
<dbReference type="GO" id="GO:0061608">
    <property type="term" value="F:nuclear import signal receptor activity"/>
    <property type="evidence" value="ECO:0007669"/>
    <property type="project" value="TreeGrafter"/>
</dbReference>
<evidence type="ECO:0000313" key="4">
    <source>
        <dbReference type="EMBL" id="KDN43431.1"/>
    </source>
</evidence>
<protein>
    <submittedName>
        <fullName evidence="4">Uncharacterized protein</fullName>
    </submittedName>
</protein>
<dbReference type="STRING" id="1037660.A0A066VPQ0"/>
<evidence type="ECO:0000256" key="1">
    <source>
        <dbReference type="ARBA" id="ARBA00006623"/>
    </source>
</evidence>
<dbReference type="RefSeq" id="XP_013242384.1">
    <property type="nucleotide sequence ID" value="XM_013386930.1"/>
</dbReference>
<keyword evidence="5" id="KW-1185">Reference proteome</keyword>
<gene>
    <name evidence="4" type="ORF">K437DRAFT_274906</name>
</gene>
<dbReference type="Pfam" id="PF21057">
    <property type="entry name" value="Hikeshi-like_C"/>
    <property type="match status" value="1"/>
</dbReference>
<sequence>MFAVVVAGRLPLTTPQQIDPTHIVFPLEEANSINHVTVFMDGSQAFPPGYSAIVHFLWPGEGKEWMLLGCLRNAKPSAIFKLRGTAIPSSSSSAGATPGGSDSLFASGGVGQSTSEGVTAQLGISIELDEVVDAQMAALAHATGGAAGAAGAGPADASAASANAGALVKAGERDATLLIEAALAVAPRIAKNAFSYLSSFAPDSAPQTAPLLQKWLEQFERKLKAQGAAFLEKDV</sequence>
<dbReference type="GO" id="GO:0005829">
    <property type="term" value="C:cytosol"/>
    <property type="evidence" value="ECO:0007669"/>
    <property type="project" value="TreeGrafter"/>
</dbReference>
<dbReference type="PANTHER" id="PTHR12925:SF0">
    <property type="entry name" value="PROTEIN HIKESHI"/>
    <property type="match status" value="1"/>
</dbReference>
<feature type="domain" description="Hikeshi-like N-terminal" evidence="2">
    <location>
        <begin position="5"/>
        <end position="141"/>
    </location>
</feature>
<dbReference type="HOGENOM" id="CLU_084839_0_0_1"/>